<evidence type="ECO:0000313" key="1">
    <source>
        <dbReference type="EMBL" id="QJB22808.1"/>
    </source>
</evidence>
<evidence type="ECO:0000313" key="2">
    <source>
        <dbReference type="Proteomes" id="UP000502535"/>
    </source>
</evidence>
<dbReference type="Proteomes" id="UP000502535">
    <property type="component" value="Segment"/>
</dbReference>
<dbReference type="EMBL" id="MT133560">
    <property type="protein sequence ID" value="QJB22808.1"/>
    <property type="molecule type" value="Genomic_DNA"/>
</dbReference>
<proteinExistence type="predicted"/>
<gene>
    <name evidence="1" type="ORF">fnug_165</name>
</gene>
<accession>A0A6H2A996</accession>
<name>A0A6H2A996_9CAUD</name>
<protein>
    <submittedName>
        <fullName evidence="1">Uncharacterized protein</fullName>
    </submittedName>
</protein>
<reference evidence="2" key="1">
    <citation type="submission" date="2020-03" db="EMBL/GenBank/DDBJ databases">
        <authorList>
            <person name="Olsen N.S."/>
            <person name="Forero-Junco L."/>
            <person name="Kot W."/>
            <person name="Hansen L.H."/>
        </authorList>
    </citation>
    <scope>NUCLEOTIDE SEQUENCE [LARGE SCALE GENOMIC DNA]</scope>
</reference>
<organism evidence="1 2">
    <name type="scientific">Pseudomonas phage fnug</name>
    <dbReference type="NCBI Taxonomy" id="2719836"/>
    <lineage>
        <taxon>Viruses</taxon>
        <taxon>Duplodnaviria</taxon>
        <taxon>Heunggongvirae</taxon>
        <taxon>Uroviricota</taxon>
        <taxon>Caudoviricetes</taxon>
        <taxon>Chimalliviridae</taxon>
        <taxon>Phikzvirus</taxon>
        <taxon>Phikzvirus phiKZ</taxon>
    </lineage>
</organism>
<dbReference type="Gene3D" id="2.60.120.620">
    <property type="entry name" value="q2cbj1_9rhob like domain"/>
    <property type="match status" value="1"/>
</dbReference>
<sequence>MSLSAHERSTKDVFSAEFAADLVSYLDTLGDSWWFNRKKINSIPTKGITECDYWFLGHNQMPMELRELLFHIAPKVEGAWLGEVLINRYEIGTGMPEHIDQAVYRYNMVIALNDNGDGITINGEFYQDVPGRATIFPIRSEPHEVPPVKNKRYVLIYLYE</sequence>